<gene>
    <name evidence="2" type="ORF">QCA50_011900</name>
</gene>
<dbReference type="Gene3D" id="2.40.110.10">
    <property type="entry name" value="Butyryl-CoA Dehydrogenase, subunit A, domain 2"/>
    <property type="match status" value="1"/>
</dbReference>
<dbReference type="EMBL" id="JASBNA010000022">
    <property type="protein sequence ID" value="KAK7685063.1"/>
    <property type="molecule type" value="Genomic_DNA"/>
</dbReference>
<name>A0AAW0FVG3_9APHY</name>
<dbReference type="GO" id="GO:0003997">
    <property type="term" value="F:acyl-CoA oxidase activity"/>
    <property type="evidence" value="ECO:0007669"/>
    <property type="project" value="InterPro"/>
</dbReference>
<feature type="domain" description="Acyl-CoA oxidase C-alpha1" evidence="1">
    <location>
        <begin position="262"/>
        <end position="399"/>
    </location>
</feature>
<comment type="caution">
    <text evidence="2">The sequence shown here is derived from an EMBL/GenBank/DDBJ whole genome shotgun (WGS) entry which is preliminary data.</text>
</comment>
<reference evidence="2 3" key="1">
    <citation type="submission" date="2022-09" db="EMBL/GenBank/DDBJ databases">
        <authorList>
            <person name="Palmer J.M."/>
        </authorList>
    </citation>
    <scope>NUCLEOTIDE SEQUENCE [LARGE SCALE GENOMIC DNA]</scope>
    <source>
        <strain evidence="2 3">DSM 7382</strain>
    </source>
</reference>
<evidence type="ECO:0000313" key="3">
    <source>
        <dbReference type="Proteomes" id="UP001385951"/>
    </source>
</evidence>
<dbReference type="GO" id="GO:0055088">
    <property type="term" value="P:lipid homeostasis"/>
    <property type="evidence" value="ECO:0007669"/>
    <property type="project" value="TreeGrafter"/>
</dbReference>
<dbReference type="Gene3D" id="1.20.140.10">
    <property type="entry name" value="Butyryl-CoA Dehydrogenase, subunit A, domain 3"/>
    <property type="match status" value="1"/>
</dbReference>
<accession>A0AAW0FVG3</accession>
<dbReference type="SUPFAM" id="SSF47203">
    <property type="entry name" value="Acyl-CoA dehydrogenase C-terminal domain-like"/>
    <property type="match status" value="1"/>
</dbReference>
<dbReference type="InterPro" id="IPR046373">
    <property type="entry name" value="Acyl-CoA_Oxase/DH_mid-dom_sf"/>
</dbReference>
<dbReference type="InterPro" id="IPR055060">
    <property type="entry name" value="ACOX_C_alpha1"/>
</dbReference>
<proteinExistence type="predicted"/>
<dbReference type="AlphaFoldDB" id="A0AAW0FVG3"/>
<organism evidence="2 3">
    <name type="scientific">Cerrena zonata</name>
    <dbReference type="NCBI Taxonomy" id="2478898"/>
    <lineage>
        <taxon>Eukaryota</taxon>
        <taxon>Fungi</taxon>
        <taxon>Dikarya</taxon>
        <taxon>Basidiomycota</taxon>
        <taxon>Agaricomycotina</taxon>
        <taxon>Agaricomycetes</taxon>
        <taxon>Polyporales</taxon>
        <taxon>Cerrenaceae</taxon>
        <taxon>Cerrena</taxon>
    </lineage>
</organism>
<sequence length="574" mass="63673">MTPLLQTSMMFPTADLPSSDLFRYVPEHLTVSERINLSHERAKAIGLRYKLTIDDVLQPTQKFWNMYRDYAVTLDGAAVALFSIQLNLAAGTLAPFVKQRPELQSLLDDMLTFRVSAQFLLTELGHGLDAPHLETSAVMQTDGSFIIHTPNARAAKFMPPTLPFGGVPRVGILFARLAVRGEDRGIRPFIVPLNDGKSMCKGITARELPTRVGSRSFGHALTYFDNVRLAPSALLGSPQKVDDERAHFLKMIWRVGIGSLSLTSTVPAVLKLAAYITATYSKRRCVTGPRNQLIPIISFRTQQIPILHAMAQGFVLDSFYQQATKWFSEISPDNVDERNAIAAIVKATMIGHWRRTGCTLADRCGAQGMFDCNQITSLEMELRGAAIAEGDVLVLALRLVPELLLNRYSVPCSQDPNSLLSQHERGLSEEMMSIFKNSGEHHRGDFFNRMLLPRCLPLVEAIGQRMALEATVEAGVPEPLVRLYEIGAVGTDLGWYNEHGLITRSDFLGKEDTALSDVYSHLQDYLDMMDIAPYAVAAITSDASWEKFEDSLKVHKGNAAYSPLPSEMQFSARL</sequence>
<dbReference type="GO" id="GO:0071949">
    <property type="term" value="F:FAD binding"/>
    <property type="evidence" value="ECO:0007669"/>
    <property type="project" value="InterPro"/>
</dbReference>
<evidence type="ECO:0000259" key="1">
    <source>
        <dbReference type="Pfam" id="PF22924"/>
    </source>
</evidence>
<dbReference type="GO" id="GO:0005504">
    <property type="term" value="F:fatty acid binding"/>
    <property type="evidence" value="ECO:0007669"/>
    <property type="project" value="TreeGrafter"/>
</dbReference>
<dbReference type="InterPro" id="IPR012258">
    <property type="entry name" value="Acyl-CoA_oxidase"/>
</dbReference>
<dbReference type="InterPro" id="IPR036250">
    <property type="entry name" value="AcylCo_DH-like_C"/>
</dbReference>
<dbReference type="SUPFAM" id="SSF56645">
    <property type="entry name" value="Acyl-CoA dehydrogenase NM domain-like"/>
    <property type="match status" value="1"/>
</dbReference>
<dbReference type="InterPro" id="IPR009100">
    <property type="entry name" value="AcylCoA_DH/oxidase_NM_dom_sf"/>
</dbReference>
<dbReference type="PANTHER" id="PTHR10909">
    <property type="entry name" value="ELECTRON TRANSPORT OXIDOREDUCTASE"/>
    <property type="match status" value="1"/>
</dbReference>
<keyword evidence="3" id="KW-1185">Reference proteome</keyword>
<protein>
    <recommendedName>
        <fullName evidence="1">Acyl-CoA oxidase C-alpha1 domain-containing protein</fullName>
    </recommendedName>
</protein>
<dbReference type="Proteomes" id="UP001385951">
    <property type="component" value="Unassembled WGS sequence"/>
</dbReference>
<dbReference type="GO" id="GO:0005777">
    <property type="term" value="C:peroxisome"/>
    <property type="evidence" value="ECO:0007669"/>
    <property type="project" value="InterPro"/>
</dbReference>
<dbReference type="PANTHER" id="PTHR10909:SF382">
    <property type="entry name" value="ACYL-COENZYME A OXIDASE"/>
    <property type="match status" value="1"/>
</dbReference>
<dbReference type="GO" id="GO:0033540">
    <property type="term" value="P:fatty acid beta-oxidation using acyl-CoA oxidase"/>
    <property type="evidence" value="ECO:0007669"/>
    <property type="project" value="TreeGrafter"/>
</dbReference>
<evidence type="ECO:0000313" key="2">
    <source>
        <dbReference type="EMBL" id="KAK7685063.1"/>
    </source>
</evidence>
<dbReference type="Pfam" id="PF22924">
    <property type="entry name" value="ACOX_C_alpha1"/>
    <property type="match status" value="1"/>
</dbReference>